<evidence type="ECO:0000313" key="2">
    <source>
        <dbReference type="EMBL" id="JAS07923.1"/>
    </source>
</evidence>
<reference evidence="2" key="1">
    <citation type="submission" date="2015-12" db="EMBL/GenBank/DDBJ databases">
        <title>De novo transcriptome assembly of four potential Pierce s Disease insect vectors from Arizona vineyards.</title>
        <authorList>
            <person name="Tassone E.E."/>
        </authorList>
    </citation>
    <scope>NUCLEOTIDE SEQUENCE</scope>
</reference>
<dbReference type="EMBL" id="GEDC01029375">
    <property type="protein sequence ID" value="JAS07923.1"/>
    <property type="molecule type" value="Transcribed_RNA"/>
</dbReference>
<accession>A0A1B6C338</accession>
<protein>
    <submittedName>
        <fullName evidence="2">Uncharacterized protein</fullName>
    </submittedName>
</protein>
<dbReference type="AlphaFoldDB" id="A0A1B6C338"/>
<feature type="non-terminal residue" evidence="2">
    <location>
        <position position="1"/>
    </location>
</feature>
<gene>
    <name evidence="2" type="ORF">g.12330</name>
</gene>
<organism evidence="2">
    <name type="scientific">Clastoptera arizonana</name>
    <name type="common">Arizona spittle bug</name>
    <dbReference type="NCBI Taxonomy" id="38151"/>
    <lineage>
        <taxon>Eukaryota</taxon>
        <taxon>Metazoa</taxon>
        <taxon>Ecdysozoa</taxon>
        <taxon>Arthropoda</taxon>
        <taxon>Hexapoda</taxon>
        <taxon>Insecta</taxon>
        <taxon>Pterygota</taxon>
        <taxon>Neoptera</taxon>
        <taxon>Paraneoptera</taxon>
        <taxon>Hemiptera</taxon>
        <taxon>Auchenorrhyncha</taxon>
        <taxon>Cercopoidea</taxon>
        <taxon>Clastopteridae</taxon>
        <taxon>Clastoptera</taxon>
    </lineage>
</organism>
<sequence length="589" mass="68577">KLITEQFEKKLITEQFEKKLITEQFLLQDKPCDFPITFQKYTNNEDENAVRQQWSSEITNSFENNICNNFASMNINQVNHCSIENFSPTLIQNENNLHSPAFIRNLSEKIKTSDKILEPMSIQLIQKLSALVISINKIKNALVNNSQLELLDNDKLERNLKWNTEFTVLFARNYLYRIQLQKKEAKKWSPFSQEKLVVMYTTALQALQIYERHLLRTNFHKKCAQQLEQIFDFVIFLVHLTGNITGHRIFPYKEELIDGSNQLKKLLVELSKKDMNFNSRPVKKKKTKKQQQTNKQKTPGKLSMYVSNRPMPFWKKASAQLARARFGPPSSLVNKDKKIIKKTTLSQPQGKKNEEITYREENLDVEEENVQNYKPNFKNNLCTKTSYRNTTRAVPEEEVVSMMEILKPQFIDSWEEENVPSKTPINEDFVEFLPESNKIDSKNMKECAVNEAENISDQKSLESVKHKNPDCSDLWPKNVQMLCIKADENNTSLEKAEKISLHAEEPLTKQTDQGKRKLHVSPSDRNIALQYIASKSTGKDFLFYEEGNKPWEIVSRIADAVTLETLKSVCKSLEIDVVIKKLYDLEFQQ</sequence>
<feature type="region of interest" description="Disordered" evidence="1">
    <location>
        <begin position="280"/>
        <end position="302"/>
    </location>
</feature>
<evidence type="ECO:0000256" key="1">
    <source>
        <dbReference type="SAM" id="MobiDB-lite"/>
    </source>
</evidence>
<proteinExistence type="predicted"/>
<name>A0A1B6C338_9HEMI</name>